<dbReference type="PANTHER" id="PTHR31686">
    <property type="match status" value="1"/>
</dbReference>
<dbReference type="InterPro" id="IPR038665">
    <property type="entry name" value="Voltage-dep_anion_channel_sf"/>
</dbReference>
<keyword evidence="3" id="KW-0813">Transport</keyword>
<protein>
    <submittedName>
        <fullName evidence="9">Uncharacterized protein</fullName>
    </submittedName>
</protein>
<evidence type="ECO:0000256" key="2">
    <source>
        <dbReference type="ARBA" id="ARBA00008566"/>
    </source>
</evidence>
<evidence type="ECO:0000256" key="1">
    <source>
        <dbReference type="ARBA" id="ARBA00004651"/>
    </source>
</evidence>
<keyword evidence="7 8" id="KW-0472">Membrane</keyword>
<dbReference type="Pfam" id="PF03595">
    <property type="entry name" value="SLAC1"/>
    <property type="match status" value="1"/>
</dbReference>
<dbReference type="Gene3D" id="1.50.10.150">
    <property type="entry name" value="Voltage-dependent anion channel"/>
    <property type="match status" value="1"/>
</dbReference>
<keyword evidence="10" id="KW-1185">Reference proteome</keyword>
<feature type="transmembrane region" description="Helical" evidence="8">
    <location>
        <begin position="343"/>
        <end position="363"/>
    </location>
</feature>
<keyword evidence="4" id="KW-1003">Cell membrane</keyword>
<comment type="caution">
    <text evidence="9">The sequence shown here is derived from an EMBL/GenBank/DDBJ whole genome shotgun (WGS) entry which is preliminary data.</text>
</comment>
<dbReference type="Proteomes" id="UP000664521">
    <property type="component" value="Unassembled WGS sequence"/>
</dbReference>
<reference evidence="9" key="1">
    <citation type="submission" date="2021-03" db="EMBL/GenBank/DDBJ databases">
        <authorList>
            <person name="Tagirdzhanova G."/>
        </authorList>
    </citation>
    <scope>NUCLEOTIDE SEQUENCE</scope>
</reference>
<evidence type="ECO:0000256" key="5">
    <source>
        <dbReference type="ARBA" id="ARBA00022692"/>
    </source>
</evidence>
<keyword evidence="6 8" id="KW-1133">Transmembrane helix</keyword>
<feature type="transmembrane region" description="Helical" evidence="8">
    <location>
        <begin position="263"/>
        <end position="285"/>
    </location>
</feature>
<dbReference type="GO" id="GO:0005886">
    <property type="term" value="C:plasma membrane"/>
    <property type="evidence" value="ECO:0007669"/>
    <property type="project" value="UniProtKB-SubCell"/>
</dbReference>
<proteinExistence type="inferred from homology"/>
<evidence type="ECO:0000256" key="7">
    <source>
        <dbReference type="ARBA" id="ARBA00023136"/>
    </source>
</evidence>
<evidence type="ECO:0000256" key="3">
    <source>
        <dbReference type="ARBA" id="ARBA00022448"/>
    </source>
</evidence>
<sequence>MIEQTSSQLFLVTQSTGILAVILHQLDYEFRGSQIIGIIVWLLTITLLVLFLLLYMAKSVLFPSTTKKELTSDITELCTLAGISITFGTIIELVALVCAHTWGEGWGIAAYVLAWVDVGLAFLTCVGIPYVYLWYICPGVDRIPPVVVLPAIAAITAASTCGVVAFAGEISPRLQVPMIIVGYILLGLGLPFALSLIVIFIARLLNGEWPPRAKAPLTYVLIGPLGQGAYAFQILGTSAAAPGLGAFGTYNKGRFITNDDGKIIEAASILTGLLLWGYAAFWLLFSLVESVHLGLFRGGGIKNRGYGLQMWSPVFPCGVFALATIEFGKLMNAPAWDALSEAFAIILVGAWLVNAAFSLRLLYSKTTGEWRQKTVDVQRKNNEK</sequence>
<feature type="transmembrane region" description="Helical" evidence="8">
    <location>
        <begin position="217"/>
        <end position="243"/>
    </location>
</feature>
<name>A0A8H3EC19_9LECA</name>
<evidence type="ECO:0000256" key="6">
    <source>
        <dbReference type="ARBA" id="ARBA00022989"/>
    </source>
</evidence>
<feature type="transmembrane region" description="Helical" evidence="8">
    <location>
        <begin position="147"/>
        <end position="168"/>
    </location>
</feature>
<evidence type="ECO:0000256" key="4">
    <source>
        <dbReference type="ARBA" id="ARBA00022475"/>
    </source>
</evidence>
<evidence type="ECO:0000256" key="8">
    <source>
        <dbReference type="SAM" id="Phobius"/>
    </source>
</evidence>
<feature type="transmembrane region" description="Helical" evidence="8">
    <location>
        <begin position="108"/>
        <end position="135"/>
    </location>
</feature>
<dbReference type="InterPro" id="IPR004695">
    <property type="entry name" value="SLAC1/Mae1/Ssu1/TehA"/>
</dbReference>
<comment type="similarity">
    <text evidence="2">Belongs to the tellurite-resistance/dicarboxylate transporter (TDT) family.</text>
</comment>
<dbReference type="AlphaFoldDB" id="A0A8H3EC19"/>
<comment type="subcellular location">
    <subcellularLocation>
        <location evidence="1">Cell membrane</location>
        <topology evidence="1">Multi-pass membrane protein</topology>
    </subcellularLocation>
</comment>
<evidence type="ECO:0000313" key="9">
    <source>
        <dbReference type="EMBL" id="CAF9904096.1"/>
    </source>
</evidence>
<feature type="transmembrane region" description="Helical" evidence="8">
    <location>
        <begin position="306"/>
        <end position="323"/>
    </location>
</feature>
<feature type="transmembrane region" description="Helical" evidence="8">
    <location>
        <begin position="180"/>
        <end position="205"/>
    </location>
</feature>
<accession>A0A8H3EC19</accession>
<keyword evidence="5 8" id="KW-0812">Transmembrane</keyword>
<dbReference type="OrthoDB" id="2901184at2759"/>
<organism evidence="9 10">
    <name type="scientific">Heterodermia speciosa</name>
    <dbReference type="NCBI Taxonomy" id="116794"/>
    <lineage>
        <taxon>Eukaryota</taxon>
        <taxon>Fungi</taxon>
        <taxon>Dikarya</taxon>
        <taxon>Ascomycota</taxon>
        <taxon>Pezizomycotina</taxon>
        <taxon>Lecanoromycetes</taxon>
        <taxon>OSLEUM clade</taxon>
        <taxon>Lecanoromycetidae</taxon>
        <taxon>Caliciales</taxon>
        <taxon>Physciaceae</taxon>
        <taxon>Heterodermia</taxon>
    </lineage>
</organism>
<evidence type="ECO:0000313" key="10">
    <source>
        <dbReference type="Proteomes" id="UP000664521"/>
    </source>
</evidence>
<feature type="transmembrane region" description="Helical" evidence="8">
    <location>
        <begin position="77"/>
        <end position="102"/>
    </location>
</feature>
<dbReference type="InterPro" id="IPR051629">
    <property type="entry name" value="Sulfite_efflux_TDT"/>
</dbReference>
<dbReference type="GO" id="GO:0000319">
    <property type="term" value="F:sulfite transmembrane transporter activity"/>
    <property type="evidence" value="ECO:0007669"/>
    <property type="project" value="TreeGrafter"/>
</dbReference>
<dbReference type="PANTHER" id="PTHR31686:SF3">
    <property type="entry name" value="ACID TRANSPORT PROTEIN, PUTATIVE (AFU_ORTHOLOGUE AFUA_4G09410)-RELATED"/>
    <property type="match status" value="1"/>
</dbReference>
<dbReference type="EMBL" id="CAJPDS010000002">
    <property type="protein sequence ID" value="CAF9904096.1"/>
    <property type="molecule type" value="Genomic_DNA"/>
</dbReference>
<gene>
    <name evidence="9" type="ORF">HETSPECPRED_003357</name>
</gene>
<feature type="transmembrane region" description="Helical" evidence="8">
    <location>
        <begin position="35"/>
        <end position="56"/>
    </location>
</feature>